<reference evidence="1 2" key="1">
    <citation type="submission" date="2010-10" db="EMBL/GenBank/DDBJ databases">
        <authorList>
            <consortium name="The Broad Institute Genome Sequencing Platform"/>
            <person name="Ward D."/>
            <person name="Earl A."/>
            <person name="Feldgarden M."/>
            <person name="Young S.K."/>
            <person name="Gargeya S."/>
            <person name="Zeng Q."/>
            <person name="Alvarado L."/>
            <person name="Berlin A."/>
            <person name="Bochicchio J."/>
            <person name="Chapman S.B."/>
            <person name="Chen Z."/>
            <person name="Freedman E."/>
            <person name="Gellesch M."/>
            <person name="Goldberg J."/>
            <person name="Griggs A."/>
            <person name="Gujja S."/>
            <person name="Heilman E."/>
            <person name="Heiman D."/>
            <person name="Howarth C."/>
            <person name="Mehta T."/>
            <person name="Neiman D."/>
            <person name="Pearson M."/>
            <person name="Roberts A."/>
            <person name="Saif S."/>
            <person name="Shea T."/>
            <person name="Shenoy N."/>
            <person name="Sisk P."/>
            <person name="Stolte C."/>
            <person name="Sykes S."/>
            <person name="White J."/>
            <person name="Yandava C."/>
            <person name="Allen-Vercoe E."/>
            <person name="Sibley C."/>
            <person name="Ambrose C.E."/>
            <person name="Strauss J."/>
            <person name="Daigneault M."/>
            <person name="Haas B."/>
            <person name="Nusbaum C."/>
            <person name="Birren B."/>
        </authorList>
    </citation>
    <scope>NUCLEOTIDE SEQUENCE [LARGE SCALE GENOMIC DNA]</scope>
    <source>
        <strain evidence="1 2">3_1_6</strain>
    </source>
</reference>
<dbReference type="EMBL" id="ADCP02000001">
    <property type="protein sequence ID" value="EFV43235.1"/>
    <property type="molecule type" value="Genomic_DNA"/>
</dbReference>
<comment type="caution">
    <text evidence="1">The sequence shown here is derived from an EMBL/GenBank/DDBJ whole genome shotgun (WGS) entry which is preliminary data.</text>
</comment>
<protein>
    <submittedName>
        <fullName evidence="1">Type III secretion chaperone SycN</fullName>
    </submittedName>
</protein>
<dbReference type="HOGENOM" id="CLU_1999478_0_0_7"/>
<dbReference type="eggNOG" id="ENOG5033E8X">
    <property type="taxonomic scope" value="Bacteria"/>
</dbReference>
<evidence type="ECO:0000313" key="2">
    <source>
        <dbReference type="Proteomes" id="UP000006034"/>
    </source>
</evidence>
<sequence>MIEREIAEFGRRMGMPAFSLSPAGLAALDVERLGRLHLELAENAGERELLVYLARAVPEYDVKAPRRVLERCHYRHADPMPLSGGVHKGNIVLLTRFPERQATAAGIERAVQFLSGVMDTVAKA</sequence>
<evidence type="ECO:0000313" key="1">
    <source>
        <dbReference type="EMBL" id="EFV43235.1"/>
    </source>
</evidence>
<reference evidence="1 2" key="2">
    <citation type="submission" date="2013-04" db="EMBL/GenBank/DDBJ databases">
        <title>The Genome Sequence of Bilophila wadsworthia 3_1_6.</title>
        <authorList>
            <consortium name="The Broad Institute Genomics Platform"/>
            <person name="Earl A."/>
            <person name="Ward D."/>
            <person name="Feldgarden M."/>
            <person name="Gevers D."/>
            <person name="Sibley C."/>
            <person name="Strauss J."/>
            <person name="Allen-Vercoe E."/>
            <person name="Walker B."/>
            <person name="Young S."/>
            <person name="Zeng Q."/>
            <person name="Gargeya S."/>
            <person name="Fitzgerald M."/>
            <person name="Haas B."/>
            <person name="Abouelleil A."/>
            <person name="Allen A.W."/>
            <person name="Alvarado L."/>
            <person name="Arachchi H.M."/>
            <person name="Berlin A.M."/>
            <person name="Chapman S.B."/>
            <person name="Gainer-Dewar J."/>
            <person name="Goldberg J."/>
            <person name="Griggs A."/>
            <person name="Gujja S."/>
            <person name="Hansen M."/>
            <person name="Howarth C."/>
            <person name="Imamovic A."/>
            <person name="Ireland A."/>
            <person name="Larimer J."/>
            <person name="McCowan C."/>
            <person name="Murphy C."/>
            <person name="Pearson M."/>
            <person name="Poon T.W."/>
            <person name="Priest M."/>
            <person name="Roberts A."/>
            <person name="Saif S."/>
            <person name="Shea T."/>
            <person name="Sisk P."/>
            <person name="Sykes S."/>
            <person name="Wortman J."/>
            <person name="Nusbaum C."/>
            <person name="Birren B."/>
        </authorList>
    </citation>
    <scope>NUCLEOTIDE SEQUENCE [LARGE SCALE GENOMIC DNA]</scope>
    <source>
        <strain evidence="1 2">3_1_6</strain>
    </source>
</reference>
<dbReference type="CDD" id="cd17031">
    <property type="entry name" value="T3SC_IA_SycN-like"/>
    <property type="match status" value="1"/>
</dbReference>
<dbReference type="NCBIfam" id="TIGR02503">
    <property type="entry name" value="type_III_SycN"/>
    <property type="match status" value="1"/>
</dbReference>
<keyword evidence="2" id="KW-1185">Reference proteome</keyword>
<name>E5Y9V8_BILW3</name>
<accession>E5Y9V8</accession>
<dbReference type="AlphaFoldDB" id="E5Y9V8"/>
<dbReference type="Gene3D" id="3.30.1460.10">
    <property type="match status" value="1"/>
</dbReference>
<dbReference type="OrthoDB" id="5460575at2"/>
<proteinExistence type="predicted"/>
<dbReference type="GeneID" id="78084635"/>
<dbReference type="Pfam" id="PF21665">
    <property type="entry name" value="Type_III_SycN"/>
    <property type="match status" value="1"/>
</dbReference>
<dbReference type="SUPFAM" id="SSF69635">
    <property type="entry name" value="Type III secretory system chaperone-like"/>
    <property type="match status" value="1"/>
</dbReference>
<dbReference type="GO" id="GO:0009306">
    <property type="term" value="P:protein secretion"/>
    <property type="evidence" value="ECO:0007669"/>
    <property type="project" value="InterPro"/>
</dbReference>
<dbReference type="RefSeq" id="WP_005029253.1">
    <property type="nucleotide sequence ID" value="NZ_KE150238.1"/>
</dbReference>
<organism evidence="1 2">
    <name type="scientific">Bilophila wadsworthia (strain 3_1_6)</name>
    <dbReference type="NCBI Taxonomy" id="563192"/>
    <lineage>
        <taxon>Bacteria</taxon>
        <taxon>Pseudomonadati</taxon>
        <taxon>Thermodesulfobacteriota</taxon>
        <taxon>Desulfovibrionia</taxon>
        <taxon>Desulfovibrionales</taxon>
        <taxon>Desulfovibrionaceae</taxon>
        <taxon>Bilophila</taxon>
    </lineage>
</organism>
<dbReference type="STRING" id="563192.HMPREF0179_02976"/>
<dbReference type="InterPro" id="IPR012673">
    <property type="entry name" value="T3SS_SynN"/>
</dbReference>
<gene>
    <name evidence="1" type="ORF">HMPREF0179_02976</name>
</gene>
<dbReference type="Proteomes" id="UP000006034">
    <property type="component" value="Unassembled WGS sequence"/>
</dbReference>